<dbReference type="PANTHER" id="PTHR47843:SF2">
    <property type="entry name" value="BTB DOMAIN-CONTAINING PROTEIN"/>
    <property type="match status" value="1"/>
</dbReference>
<name>A0A7D8UJD5_9HELO</name>
<dbReference type="PROSITE" id="PS50097">
    <property type="entry name" value="BTB"/>
    <property type="match status" value="1"/>
</dbReference>
<evidence type="ECO:0000313" key="3">
    <source>
        <dbReference type="Proteomes" id="UP000481288"/>
    </source>
</evidence>
<sequence length="179" mass="19999">MSTPAKKSHQSELVTFKIGKGDKIKAFIVHKEVACHYSPVLKAAFNSDFVEGQTQTYVLDDIGEHGIATFTLFVEWLYTQKLDLLQELKDIVDGDKEYRTIPANIRRIGAAEIQVAEMWIIAGKLLVPSVQNLAIEQLERISYHAKGVPSGVLKNYIFANTGQGSLLRTTWSTAHLKLL</sequence>
<evidence type="ECO:0000259" key="1">
    <source>
        <dbReference type="PROSITE" id="PS50097"/>
    </source>
</evidence>
<dbReference type="PANTHER" id="PTHR47843">
    <property type="entry name" value="BTB DOMAIN-CONTAINING PROTEIN-RELATED"/>
    <property type="match status" value="1"/>
</dbReference>
<dbReference type="EMBL" id="QGMG01001262">
    <property type="protein sequence ID" value="TVY50182.1"/>
    <property type="molecule type" value="Genomic_DNA"/>
</dbReference>
<dbReference type="InterPro" id="IPR000210">
    <property type="entry name" value="BTB/POZ_dom"/>
</dbReference>
<comment type="caution">
    <text evidence="2">The sequence shown here is derived from an EMBL/GenBank/DDBJ whole genome shotgun (WGS) entry which is preliminary data.</text>
</comment>
<accession>A0A7D8UJD5</accession>
<organism evidence="2 3">
    <name type="scientific">Lachnellula cervina</name>
    <dbReference type="NCBI Taxonomy" id="1316786"/>
    <lineage>
        <taxon>Eukaryota</taxon>
        <taxon>Fungi</taxon>
        <taxon>Dikarya</taxon>
        <taxon>Ascomycota</taxon>
        <taxon>Pezizomycotina</taxon>
        <taxon>Leotiomycetes</taxon>
        <taxon>Helotiales</taxon>
        <taxon>Lachnaceae</taxon>
        <taxon>Lachnellula</taxon>
    </lineage>
</organism>
<reference evidence="2 3" key="1">
    <citation type="submission" date="2018-05" db="EMBL/GenBank/DDBJ databases">
        <title>Whole genome sequencing for identification of molecular markers to develop diagnostic detection tools for the regulated plant pathogen Lachnellula willkommii.</title>
        <authorList>
            <person name="Giroux E."/>
            <person name="Bilodeau G."/>
        </authorList>
    </citation>
    <scope>NUCLEOTIDE SEQUENCE [LARGE SCALE GENOMIC DNA]</scope>
    <source>
        <strain evidence="2 3">CBS 625.97</strain>
    </source>
</reference>
<keyword evidence="3" id="KW-1185">Reference proteome</keyword>
<dbReference type="InterPro" id="IPR011333">
    <property type="entry name" value="SKP1/BTB/POZ_sf"/>
</dbReference>
<protein>
    <recommendedName>
        <fullName evidence="1">BTB domain-containing protein</fullName>
    </recommendedName>
</protein>
<dbReference type="Proteomes" id="UP000481288">
    <property type="component" value="Unassembled WGS sequence"/>
</dbReference>
<dbReference type="Gene3D" id="3.30.710.10">
    <property type="entry name" value="Potassium Channel Kv1.1, Chain A"/>
    <property type="match status" value="1"/>
</dbReference>
<dbReference type="CDD" id="cd18186">
    <property type="entry name" value="BTB_POZ_ZBTB_KLHL-like"/>
    <property type="match status" value="1"/>
</dbReference>
<dbReference type="Pfam" id="PF00651">
    <property type="entry name" value="BTB"/>
    <property type="match status" value="1"/>
</dbReference>
<feature type="domain" description="BTB" evidence="1">
    <location>
        <begin position="12"/>
        <end position="86"/>
    </location>
</feature>
<proteinExistence type="predicted"/>
<evidence type="ECO:0000313" key="2">
    <source>
        <dbReference type="EMBL" id="TVY50182.1"/>
    </source>
</evidence>
<dbReference type="OrthoDB" id="194443at2759"/>
<dbReference type="SUPFAM" id="SSF54695">
    <property type="entry name" value="POZ domain"/>
    <property type="match status" value="1"/>
</dbReference>
<dbReference type="AlphaFoldDB" id="A0A7D8UJD5"/>
<gene>
    <name evidence="2" type="ORF">LCER1_G009004</name>
</gene>